<gene>
    <name evidence="1" type="ORF">PEVE_00015630</name>
</gene>
<name>A0ABN8S087_9CNID</name>
<reference evidence="1 2" key="1">
    <citation type="submission" date="2022-05" db="EMBL/GenBank/DDBJ databases">
        <authorList>
            <consortium name="Genoscope - CEA"/>
            <person name="William W."/>
        </authorList>
    </citation>
    <scope>NUCLEOTIDE SEQUENCE [LARGE SCALE GENOMIC DNA]</scope>
</reference>
<dbReference type="Proteomes" id="UP001159427">
    <property type="component" value="Unassembled WGS sequence"/>
</dbReference>
<dbReference type="PANTHER" id="PTHR33480">
    <property type="entry name" value="SET DOMAIN-CONTAINING PROTEIN-RELATED"/>
    <property type="match status" value="1"/>
</dbReference>
<proteinExistence type="predicted"/>
<evidence type="ECO:0000313" key="1">
    <source>
        <dbReference type="EMBL" id="CAH3184640.1"/>
    </source>
</evidence>
<dbReference type="EMBL" id="CALNXI010002205">
    <property type="protein sequence ID" value="CAH3184640.1"/>
    <property type="molecule type" value="Genomic_DNA"/>
</dbReference>
<sequence>MAMETAQEPDLAFERFRLLGDYQHNCDVLDLGEGKLIMVQTPKEEKEGIATNFLPCPSLLSTKDVKKSFHDNVLSSMKNDEISAIAARTNYFKFSLFNYALIVNFGTAIFEKVWTKNINYVSQRMCQLARLLQTLRKQNEATNFADFIDTARFDKLVAAVKDLCGFKEESRLDIDVPFLALKLGHSIKQCAQVLKSSALRKKVEAEIRKCQNFIDLFEAERTTKISSRSFASLWSKKQNKVEILLLAGDLMLLKNQEKKMADLSKILNKGEEMQTAAGHWSSLAKTTLARIIIFNKEDQGRL</sequence>
<comment type="caution">
    <text evidence="1">The sequence shown here is derived from an EMBL/GenBank/DDBJ whole genome shotgun (WGS) entry which is preliminary data.</text>
</comment>
<organism evidence="1 2">
    <name type="scientific">Porites evermanni</name>
    <dbReference type="NCBI Taxonomy" id="104178"/>
    <lineage>
        <taxon>Eukaryota</taxon>
        <taxon>Metazoa</taxon>
        <taxon>Cnidaria</taxon>
        <taxon>Anthozoa</taxon>
        <taxon>Hexacorallia</taxon>
        <taxon>Scleractinia</taxon>
        <taxon>Fungiina</taxon>
        <taxon>Poritidae</taxon>
        <taxon>Porites</taxon>
    </lineage>
</organism>
<evidence type="ECO:0000313" key="2">
    <source>
        <dbReference type="Proteomes" id="UP001159427"/>
    </source>
</evidence>
<protein>
    <submittedName>
        <fullName evidence="1">Uncharacterized protein</fullName>
    </submittedName>
</protein>
<accession>A0ABN8S087</accession>
<keyword evidence="2" id="KW-1185">Reference proteome</keyword>